<comment type="similarity">
    <text evidence="17">Belongs to the NnrD/CARKD family.</text>
</comment>
<feature type="binding site" evidence="18">
    <location>
        <position position="168"/>
    </location>
    <ligand>
        <name>K(+)</name>
        <dbReference type="ChEBI" id="CHEBI:29103"/>
    </ligand>
</feature>
<dbReference type="GO" id="GO:0046872">
    <property type="term" value="F:metal ion binding"/>
    <property type="evidence" value="ECO:0007669"/>
    <property type="project" value="UniProtKB-UniRule"/>
</dbReference>
<comment type="catalytic activity">
    <reaction evidence="1 18 19">
        <text>(6R)-NADHX = (6S)-NADHX</text>
        <dbReference type="Rhea" id="RHEA:32215"/>
        <dbReference type="ChEBI" id="CHEBI:64074"/>
        <dbReference type="ChEBI" id="CHEBI:64075"/>
        <dbReference type="EC" id="5.1.99.6"/>
    </reaction>
</comment>
<evidence type="ECO:0000256" key="14">
    <source>
        <dbReference type="ARBA" id="ARBA00025153"/>
    </source>
</evidence>
<evidence type="ECO:0000259" key="20">
    <source>
        <dbReference type="PROSITE" id="PS51383"/>
    </source>
</evidence>
<dbReference type="CDD" id="cd01171">
    <property type="entry name" value="YXKO-related"/>
    <property type="match status" value="1"/>
</dbReference>
<dbReference type="KEGG" id="psti:SOO65_13480"/>
<feature type="binding site" evidence="17">
    <location>
        <position position="452"/>
    </location>
    <ligand>
        <name>(6S)-NADPHX</name>
        <dbReference type="ChEBI" id="CHEBI:64076"/>
    </ligand>
</feature>
<dbReference type="EC" id="5.1.99.6" evidence="19"/>
<feature type="binding site" evidence="18">
    <location>
        <position position="61"/>
    </location>
    <ligand>
        <name>K(+)</name>
        <dbReference type="ChEBI" id="CHEBI:29103"/>
    </ligand>
</feature>
<keyword evidence="5 18" id="KW-0479">Metal-binding</keyword>
<keyword evidence="10 17" id="KW-0520">NAD</keyword>
<dbReference type="Proteomes" id="UP001324634">
    <property type="component" value="Chromosome"/>
</dbReference>
<dbReference type="EMBL" id="CP139487">
    <property type="protein sequence ID" value="WPU63701.1"/>
    <property type="molecule type" value="Genomic_DNA"/>
</dbReference>
<comment type="function">
    <text evidence="14 19">Bifunctional enzyme that catalyzes the epimerization of the S- and R-forms of NAD(P)HX and the dehydration of the S-form of NAD(P)HX at the expense of ADP, which is converted to AMP. This allows the repair of both epimers of NAD(P)HX, a damaged form of NAD(P)H that is a result of enzymatic or heat-dependent hydration.</text>
</comment>
<evidence type="ECO:0000256" key="3">
    <source>
        <dbReference type="ARBA" id="ARBA00006001"/>
    </source>
</evidence>
<protein>
    <recommendedName>
        <fullName evidence="19">Bifunctional NAD(P)H-hydrate repair enzyme</fullName>
    </recommendedName>
    <alternativeName>
        <fullName evidence="19">Nicotinamide nucleotide repair protein</fullName>
    </alternativeName>
    <domain>
        <recommendedName>
            <fullName evidence="19">ADP-dependent (S)-NAD(P)H-hydrate dehydratase</fullName>
            <ecNumber evidence="19">4.2.1.136</ecNumber>
        </recommendedName>
        <alternativeName>
            <fullName evidence="19">ADP-dependent NAD(P)HX dehydratase</fullName>
        </alternativeName>
    </domain>
    <domain>
        <recommendedName>
            <fullName evidence="19">NAD(P)H-hydrate epimerase</fullName>
            <ecNumber evidence="19">5.1.99.6</ecNumber>
        </recommendedName>
    </domain>
</protein>
<feature type="domain" description="YjeF C-terminal" evidence="20">
    <location>
        <begin position="231"/>
        <end position="524"/>
    </location>
</feature>
<evidence type="ECO:0000256" key="16">
    <source>
        <dbReference type="ARBA" id="ARBA00049209"/>
    </source>
</evidence>
<comment type="catalytic activity">
    <reaction evidence="2 18 19">
        <text>(6R)-NADPHX = (6S)-NADPHX</text>
        <dbReference type="Rhea" id="RHEA:32227"/>
        <dbReference type="ChEBI" id="CHEBI:64076"/>
        <dbReference type="ChEBI" id="CHEBI:64077"/>
        <dbReference type="EC" id="5.1.99.6"/>
    </reaction>
</comment>
<dbReference type="SUPFAM" id="SSF64153">
    <property type="entry name" value="YjeF N-terminal domain-like"/>
    <property type="match status" value="1"/>
</dbReference>
<dbReference type="NCBIfam" id="TIGR00197">
    <property type="entry name" value="yjeF_nterm"/>
    <property type="match status" value="1"/>
</dbReference>
<dbReference type="InterPro" id="IPR030677">
    <property type="entry name" value="Nnr"/>
</dbReference>
<evidence type="ECO:0000259" key="21">
    <source>
        <dbReference type="PROSITE" id="PS51385"/>
    </source>
</evidence>
<dbReference type="PROSITE" id="PS01050">
    <property type="entry name" value="YJEF_C_2"/>
    <property type="match status" value="1"/>
</dbReference>
<dbReference type="Gene3D" id="3.40.1190.20">
    <property type="match status" value="1"/>
</dbReference>
<dbReference type="InterPro" id="IPR017953">
    <property type="entry name" value="Carbohydrate_kinase_pred_CS"/>
</dbReference>
<evidence type="ECO:0000256" key="5">
    <source>
        <dbReference type="ARBA" id="ARBA00022723"/>
    </source>
</evidence>
<reference evidence="22 23" key="1">
    <citation type="submission" date="2023-11" db="EMBL/GenBank/DDBJ databases">
        <title>Peredibacter starrii A3.12.</title>
        <authorList>
            <person name="Mitchell R.J."/>
        </authorList>
    </citation>
    <scope>NUCLEOTIDE SEQUENCE [LARGE SCALE GENOMIC DNA]</scope>
    <source>
        <strain evidence="22 23">A3.12</strain>
    </source>
</reference>
<dbReference type="SUPFAM" id="SSF53613">
    <property type="entry name" value="Ribokinase-like"/>
    <property type="match status" value="1"/>
</dbReference>
<evidence type="ECO:0000256" key="15">
    <source>
        <dbReference type="ARBA" id="ARBA00048238"/>
    </source>
</evidence>
<feature type="binding site" evidence="17">
    <location>
        <position position="385"/>
    </location>
    <ligand>
        <name>(6S)-NADPHX</name>
        <dbReference type="ChEBI" id="CHEBI:64076"/>
    </ligand>
</feature>
<keyword evidence="6 17" id="KW-0547">Nucleotide-binding</keyword>
<comment type="subunit">
    <text evidence="17">Homotetramer.</text>
</comment>
<comment type="similarity">
    <text evidence="3 19">In the N-terminal section; belongs to the NnrE/AIBP family.</text>
</comment>
<comment type="caution">
    <text evidence="18">Lacks conserved residue(s) required for the propagation of feature annotation.</text>
</comment>
<keyword evidence="11 18" id="KW-0413">Isomerase</keyword>
<comment type="cofactor">
    <cofactor evidence="17">
        <name>Mg(2+)</name>
        <dbReference type="ChEBI" id="CHEBI:18420"/>
    </cofactor>
</comment>
<gene>
    <name evidence="17" type="primary">nnrD</name>
    <name evidence="18" type="synonym">nnrE</name>
    <name evidence="22" type="ORF">SOO65_13480</name>
</gene>
<dbReference type="Pfam" id="PF01256">
    <property type="entry name" value="Carb_kinase"/>
    <property type="match status" value="1"/>
</dbReference>
<dbReference type="Gene3D" id="3.40.50.10260">
    <property type="entry name" value="YjeF N-terminal domain"/>
    <property type="match status" value="1"/>
</dbReference>
<dbReference type="GO" id="GO:0046496">
    <property type="term" value="P:nicotinamide nucleotide metabolic process"/>
    <property type="evidence" value="ECO:0007669"/>
    <property type="project" value="UniProtKB-UniRule"/>
</dbReference>
<dbReference type="InterPro" id="IPR004443">
    <property type="entry name" value="YjeF_N_dom"/>
</dbReference>
<dbReference type="EC" id="4.2.1.136" evidence="19"/>
<evidence type="ECO:0000313" key="22">
    <source>
        <dbReference type="EMBL" id="WPU63701.1"/>
    </source>
</evidence>
<dbReference type="Pfam" id="PF03853">
    <property type="entry name" value="YjeF_N"/>
    <property type="match status" value="1"/>
</dbReference>
<dbReference type="PANTHER" id="PTHR12592">
    <property type="entry name" value="ATP-DEPENDENT (S)-NAD(P)H-HYDRATE DEHYDRATASE FAMILY MEMBER"/>
    <property type="match status" value="1"/>
</dbReference>
<comment type="cofactor">
    <cofactor evidence="18 19">
        <name>K(+)</name>
        <dbReference type="ChEBI" id="CHEBI:29103"/>
    </cofactor>
    <text evidence="18 19">Binds 1 potassium ion per subunit.</text>
</comment>
<keyword evidence="7 17" id="KW-0067">ATP-binding</keyword>
<comment type="function">
    <text evidence="18">Catalyzes the epimerization of the S- and R-forms of NAD(P)HX, a damaged form of NAD(P)H that is a result of enzymatic or heat-dependent hydration. This is a prerequisite for the S-specific NAD(P)H-hydrate dehydratase to allow the repair of both epimers of NAD(P)HX.</text>
</comment>
<keyword evidence="12 17" id="KW-0456">Lyase</keyword>
<feature type="binding site" evidence="17">
    <location>
        <begin position="422"/>
        <end position="426"/>
    </location>
    <ligand>
        <name>AMP</name>
        <dbReference type="ChEBI" id="CHEBI:456215"/>
    </ligand>
</feature>
<feature type="binding site" evidence="17">
    <location>
        <position position="266"/>
    </location>
    <ligand>
        <name>(6S)-NADPHX</name>
        <dbReference type="ChEBI" id="CHEBI:64076"/>
    </ligand>
</feature>
<name>A0AAX4HKE7_9BACT</name>
<dbReference type="PROSITE" id="PS51383">
    <property type="entry name" value="YJEF_C_3"/>
    <property type="match status" value="1"/>
</dbReference>
<evidence type="ECO:0000256" key="19">
    <source>
        <dbReference type="PIRNR" id="PIRNR017184"/>
    </source>
</evidence>
<evidence type="ECO:0000256" key="10">
    <source>
        <dbReference type="ARBA" id="ARBA00023027"/>
    </source>
</evidence>
<sequence>MRIVTQAEMKELEKIAQTKYHFPEKLIIENVSLLGAKAIVEKLGEEIHYGELIFLIGKGFNGGTGLAIARHLSSMGLEPRAFLLFEEKDCSQEVKDQLKIAKSYGVRTAHIDDIGALEAYFEQNSSPKIIVDAIFGTGVRLPLSNFLYDVIHFINSEKAYTIALDIPTGVEGDSGQIQGNAIMADLTLAVGLPKLGYYQAEGARHVGEVQVIPSGLPLQIIEENGDKFLIDKDLKNDLPPARNKFGDKKLFGHTLVIGGSHGLTGALVMSSTAALKVGAGLVTASTWEPQYQEFISRLIPEVMTGYVPNDQAKWPKLLKDLNKYDSIVIGPGLARSLRARALVLEILNNFSGPVVLDADAINVLNIKDDAEVFKMRNAPTLLTPHFGEFSRFTGIPVEEVQKEPYLHLKETIERINCSIILKGPCTYLAFPNGKTYFNFSPNDGMATGGVGDVLAGILGGLIGQEANLKRRDSLYNIYENLNRTILLGVLIHTWSGQFAAEKLGVRPMTATNLIEAFPEAFKALDELLKD</sequence>
<feature type="binding site" evidence="18">
    <location>
        <position position="132"/>
    </location>
    <ligand>
        <name>K(+)</name>
        <dbReference type="ChEBI" id="CHEBI:29103"/>
    </ligand>
</feature>
<evidence type="ECO:0000256" key="12">
    <source>
        <dbReference type="ARBA" id="ARBA00023239"/>
    </source>
</evidence>
<dbReference type="PROSITE" id="PS51385">
    <property type="entry name" value="YJEF_N"/>
    <property type="match status" value="1"/>
</dbReference>
<evidence type="ECO:0000256" key="13">
    <source>
        <dbReference type="ARBA" id="ARBA00023268"/>
    </source>
</evidence>
<dbReference type="InterPro" id="IPR036652">
    <property type="entry name" value="YjeF_N_dom_sf"/>
</dbReference>
<keyword evidence="8 17" id="KW-0521">NADP</keyword>
<comment type="similarity">
    <text evidence="4 19">In the C-terminal section; belongs to the NnrD/CARKD family.</text>
</comment>
<comment type="catalytic activity">
    <reaction evidence="16 17 19">
        <text>(6S)-NADPHX + ADP = AMP + phosphate + NADPH + H(+)</text>
        <dbReference type="Rhea" id="RHEA:32235"/>
        <dbReference type="ChEBI" id="CHEBI:15378"/>
        <dbReference type="ChEBI" id="CHEBI:43474"/>
        <dbReference type="ChEBI" id="CHEBI:57783"/>
        <dbReference type="ChEBI" id="CHEBI:64076"/>
        <dbReference type="ChEBI" id="CHEBI:456215"/>
        <dbReference type="ChEBI" id="CHEBI:456216"/>
        <dbReference type="EC" id="4.2.1.136"/>
    </reaction>
</comment>
<dbReference type="NCBIfam" id="TIGR00196">
    <property type="entry name" value="yjeF_cterm"/>
    <property type="match status" value="1"/>
</dbReference>
<evidence type="ECO:0000256" key="11">
    <source>
        <dbReference type="ARBA" id="ARBA00023235"/>
    </source>
</evidence>
<feature type="binding site" evidence="18">
    <location>
        <begin position="136"/>
        <end position="142"/>
    </location>
    <ligand>
        <name>(6S)-NADPHX</name>
        <dbReference type="ChEBI" id="CHEBI:64076"/>
    </ligand>
</feature>
<evidence type="ECO:0000256" key="4">
    <source>
        <dbReference type="ARBA" id="ARBA00009524"/>
    </source>
</evidence>
<accession>A0AAX4HKE7</accession>
<feature type="binding site" evidence="18">
    <location>
        <begin position="60"/>
        <end position="64"/>
    </location>
    <ligand>
        <name>(6S)-NADPHX</name>
        <dbReference type="ChEBI" id="CHEBI:64076"/>
    </ligand>
</feature>
<keyword evidence="13" id="KW-0511">Multifunctional enzyme</keyword>
<dbReference type="GO" id="GO:0052855">
    <property type="term" value="F:ADP-dependent NAD(P)H-hydrate dehydratase activity"/>
    <property type="evidence" value="ECO:0007669"/>
    <property type="project" value="UniProtKB-UniRule"/>
</dbReference>
<dbReference type="RefSeq" id="WP_321390886.1">
    <property type="nucleotide sequence ID" value="NZ_CP139487.1"/>
</dbReference>
<comment type="similarity">
    <text evidence="18">Belongs to the NnrE/AIBP family.</text>
</comment>
<comment type="function">
    <text evidence="17">Catalyzes the dehydration of the S-form of NAD(P)HX at the expense of ADP, which is converted to AMP. Together with NAD(P)HX epimerase, which catalyzes the epimerization of the S- and R-forms, the enzyme allows the repair of both epimers of NAD(P)HX, a damaged form of NAD(P)H that is a result of enzymatic or heat-dependent hydration.</text>
</comment>
<dbReference type="GO" id="GO:0005524">
    <property type="term" value="F:ATP binding"/>
    <property type="evidence" value="ECO:0007669"/>
    <property type="project" value="UniProtKB-UniRule"/>
</dbReference>
<evidence type="ECO:0000313" key="23">
    <source>
        <dbReference type="Proteomes" id="UP001324634"/>
    </source>
</evidence>
<dbReference type="PIRSF" id="PIRSF017184">
    <property type="entry name" value="Nnr"/>
    <property type="match status" value="1"/>
</dbReference>
<evidence type="ECO:0000256" key="2">
    <source>
        <dbReference type="ARBA" id="ARBA00000909"/>
    </source>
</evidence>
<evidence type="ECO:0000256" key="9">
    <source>
        <dbReference type="ARBA" id="ARBA00022958"/>
    </source>
</evidence>
<evidence type="ECO:0000256" key="8">
    <source>
        <dbReference type="ARBA" id="ARBA00022857"/>
    </source>
</evidence>
<dbReference type="InterPro" id="IPR000631">
    <property type="entry name" value="CARKD"/>
</dbReference>
<evidence type="ECO:0000256" key="18">
    <source>
        <dbReference type="HAMAP-Rule" id="MF_01966"/>
    </source>
</evidence>
<dbReference type="PANTHER" id="PTHR12592:SF0">
    <property type="entry name" value="ATP-DEPENDENT (S)-NAD(P)H-HYDRATE DEHYDRATASE"/>
    <property type="match status" value="1"/>
</dbReference>
<dbReference type="InterPro" id="IPR029056">
    <property type="entry name" value="Ribokinase-like"/>
</dbReference>
<proteinExistence type="inferred from homology"/>
<comment type="catalytic activity">
    <reaction evidence="15 17 19">
        <text>(6S)-NADHX + ADP = AMP + phosphate + NADH + H(+)</text>
        <dbReference type="Rhea" id="RHEA:32223"/>
        <dbReference type="ChEBI" id="CHEBI:15378"/>
        <dbReference type="ChEBI" id="CHEBI:43474"/>
        <dbReference type="ChEBI" id="CHEBI:57945"/>
        <dbReference type="ChEBI" id="CHEBI:64074"/>
        <dbReference type="ChEBI" id="CHEBI:456215"/>
        <dbReference type="ChEBI" id="CHEBI:456216"/>
        <dbReference type="EC" id="4.2.1.136"/>
    </reaction>
</comment>
<feature type="binding site" evidence="17">
    <location>
        <position position="451"/>
    </location>
    <ligand>
        <name>AMP</name>
        <dbReference type="ChEBI" id="CHEBI:456215"/>
    </ligand>
</feature>
<dbReference type="GO" id="GO:0052856">
    <property type="term" value="F:NAD(P)HX epimerase activity"/>
    <property type="evidence" value="ECO:0007669"/>
    <property type="project" value="UniProtKB-UniRule"/>
</dbReference>
<keyword evidence="23" id="KW-1185">Reference proteome</keyword>
<dbReference type="GO" id="GO:0110051">
    <property type="term" value="P:metabolite repair"/>
    <property type="evidence" value="ECO:0007669"/>
    <property type="project" value="TreeGrafter"/>
</dbReference>
<dbReference type="AlphaFoldDB" id="A0AAX4HKE7"/>
<feature type="binding site" evidence="17">
    <location>
        <position position="332"/>
    </location>
    <ligand>
        <name>(6S)-NADPHX</name>
        <dbReference type="ChEBI" id="CHEBI:64076"/>
    </ligand>
</feature>
<evidence type="ECO:0000256" key="17">
    <source>
        <dbReference type="HAMAP-Rule" id="MF_01965"/>
    </source>
</evidence>
<evidence type="ECO:0000256" key="7">
    <source>
        <dbReference type="ARBA" id="ARBA00022840"/>
    </source>
</evidence>
<dbReference type="HAMAP" id="MF_01966">
    <property type="entry name" value="NADHX_epimerase"/>
    <property type="match status" value="1"/>
</dbReference>
<evidence type="ECO:0000256" key="6">
    <source>
        <dbReference type="ARBA" id="ARBA00022741"/>
    </source>
</evidence>
<feature type="binding site" evidence="18">
    <location>
        <position position="165"/>
    </location>
    <ligand>
        <name>(6S)-NADPHX</name>
        <dbReference type="ChEBI" id="CHEBI:64076"/>
    </ligand>
</feature>
<feature type="domain" description="YjeF N-terminal" evidence="21">
    <location>
        <begin position="9"/>
        <end position="222"/>
    </location>
</feature>
<organism evidence="22 23">
    <name type="scientific">Peredibacter starrii</name>
    <dbReference type="NCBI Taxonomy" id="28202"/>
    <lineage>
        <taxon>Bacteria</taxon>
        <taxon>Pseudomonadati</taxon>
        <taxon>Bdellovibrionota</taxon>
        <taxon>Bacteriovoracia</taxon>
        <taxon>Bacteriovoracales</taxon>
        <taxon>Bacteriovoracaceae</taxon>
        <taxon>Peredibacter</taxon>
    </lineage>
</organism>
<dbReference type="HAMAP" id="MF_01965">
    <property type="entry name" value="NADHX_dehydratase"/>
    <property type="match status" value="1"/>
</dbReference>
<keyword evidence="9 18" id="KW-0630">Potassium</keyword>
<evidence type="ECO:0000256" key="1">
    <source>
        <dbReference type="ARBA" id="ARBA00000013"/>
    </source>
</evidence>